<dbReference type="EMBL" id="QPIZ01000001">
    <property type="protein sequence ID" value="RCW39318.1"/>
    <property type="molecule type" value="Genomic_DNA"/>
</dbReference>
<accession>A0A368VDS6</accession>
<sequence length="49" mass="5746">MSKENFETLQEPITALRPEDVKIPNMPVHVSVQEAEDLYRGYISKYHQN</sequence>
<gene>
    <name evidence="1" type="ORF">DFO77_10187</name>
</gene>
<keyword evidence="2" id="KW-1185">Reference proteome</keyword>
<evidence type="ECO:0000313" key="2">
    <source>
        <dbReference type="Proteomes" id="UP000252733"/>
    </source>
</evidence>
<organism evidence="1 2">
    <name type="scientific">Marinilabilia salmonicolor</name>
    <dbReference type="NCBI Taxonomy" id="989"/>
    <lineage>
        <taxon>Bacteria</taxon>
        <taxon>Pseudomonadati</taxon>
        <taxon>Bacteroidota</taxon>
        <taxon>Bacteroidia</taxon>
        <taxon>Marinilabiliales</taxon>
        <taxon>Marinilabiliaceae</taxon>
        <taxon>Marinilabilia</taxon>
    </lineage>
</organism>
<name>A0A368VDS6_9BACT</name>
<protein>
    <submittedName>
        <fullName evidence="1">Uncharacterized protein</fullName>
    </submittedName>
</protein>
<proteinExistence type="predicted"/>
<comment type="caution">
    <text evidence="1">The sequence shown here is derived from an EMBL/GenBank/DDBJ whole genome shotgun (WGS) entry which is preliminary data.</text>
</comment>
<dbReference type="AlphaFoldDB" id="A0A368VDS6"/>
<dbReference type="RefSeq" id="WP_181872017.1">
    <property type="nucleotide sequence ID" value="NZ_QPIZ01000001.1"/>
</dbReference>
<dbReference type="Proteomes" id="UP000252733">
    <property type="component" value="Unassembled WGS sequence"/>
</dbReference>
<evidence type="ECO:0000313" key="1">
    <source>
        <dbReference type="EMBL" id="RCW39318.1"/>
    </source>
</evidence>
<reference evidence="1 2" key="1">
    <citation type="submission" date="2018-07" db="EMBL/GenBank/DDBJ databases">
        <title>Freshwater and sediment microbial communities from various areas in North America, analyzing microbe dynamics in response to fracking.</title>
        <authorList>
            <person name="Lamendella R."/>
        </authorList>
    </citation>
    <scope>NUCLEOTIDE SEQUENCE [LARGE SCALE GENOMIC DNA]</scope>
    <source>
        <strain evidence="1 2">160A</strain>
    </source>
</reference>